<organism evidence="1 2">
    <name type="scientific">Lutibacter holmesii</name>
    <dbReference type="NCBI Taxonomy" id="1137985"/>
    <lineage>
        <taxon>Bacteria</taxon>
        <taxon>Pseudomonadati</taxon>
        <taxon>Bacteroidota</taxon>
        <taxon>Flavobacteriia</taxon>
        <taxon>Flavobacteriales</taxon>
        <taxon>Flavobacteriaceae</taxon>
        <taxon>Lutibacter</taxon>
    </lineage>
</organism>
<gene>
    <name evidence="1" type="ORF">ACFQ5N_11475</name>
</gene>
<sequence length="180" mass="20579">MVTFIALLRGINVSGHNKIKMANLKQLFLNNGFSEVETYIQSGNVIFKSKELNTLKIEQRIITSIEKQFGFTIKVLVLTKTELSTVFSSNPFLDREFIDISKLCVTFLSATPTLETISEIKELGLKNNDEFYLNNNTVYLHCPNGFGKTKLTNNLFERKFKVNATTRNWKTITKLIELSN</sequence>
<protein>
    <submittedName>
        <fullName evidence="1">DUF1697 domain-containing protein</fullName>
    </submittedName>
</protein>
<reference evidence="2" key="1">
    <citation type="journal article" date="2019" name="Int. J. Syst. Evol. Microbiol.">
        <title>The Global Catalogue of Microorganisms (GCM) 10K type strain sequencing project: providing services to taxonomists for standard genome sequencing and annotation.</title>
        <authorList>
            <consortium name="The Broad Institute Genomics Platform"/>
            <consortium name="The Broad Institute Genome Sequencing Center for Infectious Disease"/>
            <person name="Wu L."/>
            <person name="Ma J."/>
        </authorList>
    </citation>
    <scope>NUCLEOTIDE SEQUENCE [LARGE SCALE GENOMIC DNA]</scope>
    <source>
        <strain evidence="2">CCUG 62221</strain>
    </source>
</reference>
<dbReference type="EMBL" id="JBHTMV010000004">
    <property type="protein sequence ID" value="MFD1294457.1"/>
    <property type="molecule type" value="Genomic_DNA"/>
</dbReference>
<dbReference type="Proteomes" id="UP001597241">
    <property type="component" value="Unassembled WGS sequence"/>
</dbReference>
<name>A0ABW3WSB4_9FLAO</name>
<proteinExistence type="predicted"/>
<dbReference type="PANTHER" id="PTHR36439:SF1">
    <property type="entry name" value="DUF1697 DOMAIN-CONTAINING PROTEIN"/>
    <property type="match status" value="1"/>
</dbReference>
<dbReference type="Pfam" id="PF08002">
    <property type="entry name" value="DUF1697"/>
    <property type="match status" value="1"/>
</dbReference>
<dbReference type="RefSeq" id="WP_386809645.1">
    <property type="nucleotide sequence ID" value="NZ_JBHTMV010000004.1"/>
</dbReference>
<dbReference type="Gene3D" id="3.30.70.1280">
    <property type="entry name" value="SP0830-like domains"/>
    <property type="match status" value="1"/>
</dbReference>
<evidence type="ECO:0000313" key="1">
    <source>
        <dbReference type="EMBL" id="MFD1294457.1"/>
    </source>
</evidence>
<dbReference type="PIRSF" id="PIRSF008502">
    <property type="entry name" value="UCP008502"/>
    <property type="match status" value="1"/>
</dbReference>
<dbReference type="SUPFAM" id="SSF160379">
    <property type="entry name" value="SP0830-like"/>
    <property type="match status" value="1"/>
</dbReference>
<accession>A0ABW3WSB4</accession>
<comment type="caution">
    <text evidence="1">The sequence shown here is derived from an EMBL/GenBank/DDBJ whole genome shotgun (WGS) entry which is preliminary data.</text>
</comment>
<dbReference type="PANTHER" id="PTHR36439">
    <property type="entry name" value="BLL4334 PROTEIN"/>
    <property type="match status" value="1"/>
</dbReference>
<evidence type="ECO:0000313" key="2">
    <source>
        <dbReference type="Proteomes" id="UP001597241"/>
    </source>
</evidence>
<dbReference type="Gene3D" id="3.30.70.1260">
    <property type="entry name" value="bacterial protein sp0830 like"/>
    <property type="match status" value="1"/>
</dbReference>
<dbReference type="InterPro" id="IPR012545">
    <property type="entry name" value="DUF1697"/>
</dbReference>
<keyword evidence="2" id="KW-1185">Reference proteome</keyword>